<evidence type="ECO:0000313" key="6">
    <source>
        <dbReference type="Proteomes" id="UP000541444"/>
    </source>
</evidence>
<evidence type="ECO:0000256" key="2">
    <source>
        <dbReference type="ARBA" id="ARBA00022670"/>
    </source>
</evidence>
<organism evidence="5 6">
    <name type="scientific">Kingdonia uniflora</name>
    <dbReference type="NCBI Taxonomy" id="39325"/>
    <lineage>
        <taxon>Eukaryota</taxon>
        <taxon>Viridiplantae</taxon>
        <taxon>Streptophyta</taxon>
        <taxon>Embryophyta</taxon>
        <taxon>Tracheophyta</taxon>
        <taxon>Spermatophyta</taxon>
        <taxon>Magnoliopsida</taxon>
        <taxon>Ranunculales</taxon>
        <taxon>Circaeasteraceae</taxon>
        <taxon>Kingdonia</taxon>
    </lineage>
</organism>
<keyword evidence="4" id="KW-0788">Thiol protease</keyword>
<keyword evidence="3" id="KW-0378">Hydrolase</keyword>
<dbReference type="GO" id="GO:0006508">
    <property type="term" value="P:proteolysis"/>
    <property type="evidence" value="ECO:0007669"/>
    <property type="project" value="UniProtKB-KW"/>
</dbReference>
<evidence type="ECO:0000256" key="4">
    <source>
        <dbReference type="ARBA" id="ARBA00022807"/>
    </source>
</evidence>
<dbReference type="EMBL" id="JACGCM010001329">
    <property type="protein sequence ID" value="KAF6156480.1"/>
    <property type="molecule type" value="Genomic_DNA"/>
</dbReference>
<comment type="caution">
    <text evidence="5">The sequence shown here is derived from an EMBL/GenBank/DDBJ whole genome shotgun (WGS) entry which is preliminary data.</text>
</comment>
<reference evidence="5 6" key="1">
    <citation type="journal article" date="2020" name="IScience">
        <title>Genome Sequencing of the Endangered Kingdonia uniflora (Circaeasteraceae, Ranunculales) Reveals Potential Mechanisms of Evolutionary Specialization.</title>
        <authorList>
            <person name="Sun Y."/>
            <person name="Deng T."/>
            <person name="Zhang A."/>
            <person name="Moore M.J."/>
            <person name="Landis J.B."/>
            <person name="Lin N."/>
            <person name="Zhang H."/>
            <person name="Zhang X."/>
            <person name="Huang J."/>
            <person name="Zhang X."/>
            <person name="Sun H."/>
            <person name="Wang H."/>
        </authorList>
    </citation>
    <scope>NUCLEOTIDE SEQUENCE [LARGE SCALE GENOMIC DNA]</scope>
    <source>
        <strain evidence="5">TB1705</strain>
        <tissue evidence="5">Leaf</tissue>
    </source>
</reference>
<evidence type="ECO:0008006" key="7">
    <source>
        <dbReference type="Google" id="ProtNLM"/>
    </source>
</evidence>
<dbReference type="FunFam" id="3.40.630.20:FF:000003">
    <property type="entry name" value="Pyrrolidone-carboxylate peptidase isoform A"/>
    <property type="match status" value="1"/>
</dbReference>
<evidence type="ECO:0000313" key="5">
    <source>
        <dbReference type="EMBL" id="KAF6156480.1"/>
    </source>
</evidence>
<evidence type="ECO:0000256" key="1">
    <source>
        <dbReference type="ARBA" id="ARBA00006641"/>
    </source>
</evidence>
<dbReference type="AlphaFoldDB" id="A0A7J7MNW5"/>
<keyword evidence="2" id="KW-0645">Protease</keyword>
<dbReference type="Proteomes" id="UP000541444">
    <property type="component" value="Unassembled WGS sequence"/>
</dbReference>
<dbReference type="PANTHER" id="PTHR23402:SF1">
    <property type="entry name" value="PYROGLUTAMYL-PEPTIDASE I"/>
    <property type="match status" value="1"/>
</dbReference>
<sequence length="166" mass="18159">MGSEGTSSVTIHVTGFKKFYGVSENPTETIVTNLKDFVQKRGLPNGVVLGSCNILETAGQGALSPLYQILESAVTKQYSESPNPGRVVWLHFGANSGATKFAIEHQAFNEATFRCPDELGWKPLKSPIIAADGNISHIREVHGVPTDFLYPMLNEFHNIRLSSKQI</sequence>
<dbReference type="GO" id="GO:0008234">
    <property type="term" value="F:cysteine-type peptidase activity"/>
    <property type="evidence" value="ECO:0007669"/>
    <property type="project" value="UniProtKB-KW"/>
</dbReference>
<evidence type="ECO:0000256" key="3">
    <source>
        <dbReference type="ARBA" id="ARBA00022801"/>
    </source>
</evidence>
<proteinExistence type="inferred from homology"/>
<accession>A0A7J7MNW5</accession>
<protein>
    <recommendedName>
        <fullName evidence="7">Pyroglutamyl-peptidase I</fullName>
    </recommendedName>
</protein>
<dbReference type="InterPro" id="IPR036440">
    <property type="entry name" value="Peptidase_C15-like_sf"/>
</dbReference>
<keyword evidence="6" id="KW-1185">Reference proteome</keyword>
<comment type="similarity">
    <text evidence="1">Belongs to the peptidase C15 family.</text>
</comment>
<dbReference type="OrthoDB" id="407146at2759"/>
<dbReference type="PANTHER" id="PTHR23402">
    <property type="entry name" value="PROTEASE FAMILY C15 PYROGLUTAMYL-PEPTIDASE I-RELATED"/>
    <property type="match status" value="1"/>
</dbReference>
<dbReference type="Gene3D" id="3.40.630.20">
    <property type="entry name" value="Peptidase C15, pyroglutamyl peptidase I-like"/>
    <property type="match status" value="1"/>
</dbReference>
<dbReference type="InterPro" id="IPR016125">
    <property type="entry name" value="Peptidase_C15-like"/>
</dbReference>
<dbReference type="SUPFAM" id="SSF53182">
    <property type="entry name" value="Pyrrolidone carboxyl peptidase (pyroglutamate aminopeptidase)"/>
    <property type="match status" value="1"/>
</dbReference>
<name>A0A7J7MNW5_9MAGN</name>
<gene>
    <name evidence="5" type="ORF">GIB67_011281</name>
</gene>